<evidence type="ECO:0000313" key="9">
    <source>
        <dbReference type="EMBL" id="VEP17471.1"/>
    </source>
</evidence>
<keyword evidence="2" id="KW-0479">Metal-binding</keyword>
<evidence type="ECO:0000256" key="4">
    <source>
        <dbReference type="ARBA" id="ARBA00022833"/>
    </source>
</evidence>
<sequence>MHLVMILTALVIAWGLRSIPVSTKGDWEQRWQRSLFCFLFPPLILITTVLAIILMGAHGEMLGLQAGGFSYWLGLAFICSLGFHLGKLAYQAWLSQQKITTYPEKSIQNTKVNLIDIDLPYIAQIGFWQPKLVISQVLLNILDENQLEAVLAHEKAHLYYRDTFYFFWLGWLRTCTSWLKNTETLWEELLLLREIRADLEAAKTVDALTLAESLLTVAQTSLQPTPCFEVGFSLPLPDNRLSQRIDALINNATLPNSPNLVYWSWLLLLLTPWATVPFHC</sequence>
<dbReference type="CDD" id="cd07326">
    <property type="entry name" value="M56_BlaR1_MecR1_like"/>
    <property type="match status" value="1"/>
</dbReference>
<keyword evidence="7" id="KW-0472">Membrane</keyword>
<evidence type="ECO:0000259" key="8">
    <source>
        <dbReference type="Pfam" id="PF01435"/>
    </source>
</evidence>
<dbReference type="OrthoDB" id="462286at2"/>
<proteinExistence type="inferred from homology"/>
<keyword evidence="5 6" id="KW-0482">Metalloprotease</keyword>
<dbReference type="PANTHER" id="PTHR34978">
    <property type="entry name" value="POSSIBLE SENSOR-TRANSDUCER PROTEIN BLAR"/>
    <property type="match status" value="1"/>
</dbReference>
<dbReference type="GO" id="GO:0046872">
    <property type="term" value="F:metal ion binding"/>
    <property type="evidence" value="ECO:0007669"/>
    <property type="project" value="UniProtKB-KW"/>
</dbReference>
<evidence type="ECO:0000256" key="5">
    <source>
        <dbReference type="ARBA" id="ARBA00023049"/>
    </source>
</evidence>
<dbReference type="Pfam" id="PF01435">
    <property type="entry name" value="Peptidase_M48"/>
    <property type="match status" value="1"/>
</dbReference>
<dbReference type="EMBL" id="CAACVJ010000568">
    <property type="protein sequence ID" value="VEP17471.1"/>
    <property type="molecule type" value="Genomic_DNA"/>
</dbReference>
<name>A0A563W1B3_9CYAN</name>
<dbReference type="Gene3D" id="3.30.2010.10">
    <property type="entry name" value="Metalloproteases ('zincins'), catalytic domain"/>
    <property type="match status" value="1"/>
</dbReference>
<dbReference type="GO" id="GO:0004222">
    <property type="term" value="F:metalloendopeptidase activity"/>
    <property type="evidence" value="ECO:0007669"/>
    <property type="project" value="InterPro"/>
</dbReference>
<dbReference type="AlphaFoldDB" id="A0A563W1B3"/>
<evidence type="ECO:0000256" key="3">
    <source>
        <dbReference type="ARBA" id="ARBA00022801"/>
    </source>
</evidence>
<evidence type="ECO:0000256" key="6">
    <source>
        <dbReference type="RuleBase" id="RU003983"/>
    </source>
</evidence>
<dbReference type="RefSeq" id="WP_144867114.1">
    <property type="nucleotide sequence ID" value="NZ_LR213820.1"/>
</dbReference>
<comment type="similarity">
    <text evidence="6">Belongs to the peptidase M48 family.</text>
</comment>
<evidence type="ECO:0000256" key="2">
    <source>
        <dbReference type="ARBA" id="ARBA00022723"/>
    </source>
</evidence>
<dbReference type="InterPro" id="IPR001915">
    <property type="entry name" value="Peptidase_M48"/>
</dbReference>
<keyword evidence="7" id="KW-1133">Transmembrane helix</keyword>
<organism evidence="9 10">
    <name type="scientific">Hyella patelloides LEGE 07179</name>
    <dbReference type="NCBI Taxonomy" id="945734"/>
    <lineage>
        <taxon>Bacteria</taxon>
        <taxon>Bacillati</taxon>
        <taxon>Cyanobacteriota</taxon>
        <taxon>Cyanophyceae</taxon>
        <taxon>Pleurocapsales</taxon>
        <taxon>Hyellaceae</taxon>
        <taxon>Hyella</taxon>
    </lineage>
</organism>
<accession>A0A563W1B3</accession>
<evidence type="ECO:0000256" key="7">
    <source>
        <dbReference type="SAM" id="Phobius"/>
    </source>
</evidence>
<feature type="transmembrane region" description="Helical" evidence="7">
    <location>
        <begin position="69"/>
        <end position="90"/>
    </location>
</feature>
<keyword evidence="10" id="KW-1185">Reference proteome</keyword>
<evidence type="ECO:0000313" key="10">
    <source>
        <dbReference type="Proteomes" id="UP000320055"/>
    </source>
</evidence>
<dbReference type="PANTHER" id="PTHR34978:SF3">
    <property type="entry name" value="SLR0241 PROTEIN"/>
    <property type="match status" value="1"/>
</dbReference>
<evidence type="ECO:0000256" key="1">
    <source>
        <dbReference type="ARBA" id="ARBA00022670"/>
    </source>
</evidence>
<dbReference type="InterPro" id="IPR052173">
    <property type="entry name" value="Beta-lactam_resp_regulator"/>
</dbReference>
<dbReference type="Proteomes" id="UP000320055">
    <property type="component" value="Unassembled WGS sequence"/>
</dbReference>
<feature type="domain" description="Peptidase M48" evidence="8">
    <location>
        <begin position="126"/>
        <end position="181"/>
    </location>
</feature>
<reference evidence="9 10" key="1">
    <citation type="submission" date="2019-01" db="EMBL/GenBank/DDBJ databases">
        <authorList>
            <person name="Brito A."/>
        </authorList>
    </citation>
    <scope>NUCLEOTIDE SEQUENCE [LARGE SCALE GENOMIC DNA]</scope>
    <source>
        <strain evidence="9">1</strain>
    </source>
</reference>
<keyword evidence="4 6" id="KW-0862">Zinc</keyword>
<dbReference type="GO" id="GO:0006508">
    <property type="term" value="P:proteolysis"/>
    <property type="evidence" value="ECO:0007669"/>
    <property type="project" value="UniProtKB-KW"/>
</dbReference>
<keyword evidence="7" id="KW-0812">Transmembrane</keyword>
<gene>
    <name evidence="9" type="ORF">H1P_610022</name>
</gene>
<protein>
    <submittedName>
        <fullName evidence="9">Zn-dependent protease with chaperone function</fullName>
    </submittedName>
</protein>
<feature type="transmembrane region" description="Helical" evidence="7">
    <location>
        <begin position="34"/>
        <end position="57"/>
    </location>
</feature>
<keyword evidence="3 6" id="KW-0378">Hydrolase</keyword>
<keyword evidence="1 6" id="KW-0645">Protease</keyword>
<comment type="cofactor">
    <cofactor evidence="6">
        <name>Zn(2+)</name>
        <dbReference type="ChEBI" id="CHEBI:29105"/>
    </cofactor>
    <text evidence="6">Binds 1 zinc ion per subunit.</text>
</comment>